<keyword evidence="4" id="KW-1185">Reference proteome</keyword>
<dbReference type="GO" id="GO:0016831">
    <property type="term" value="F:carboxy-lyase activity"/>
    <property type="evidence" value="ECO:0007669"/>
    <property type="project" value="InterPro"/>
</dbReference>
<evidence type="ECO:0000313" key="3">
    <source>
        <dbReference type="EMBL" id="ADG07347.1"/>
    </source>
</evidence>
<dbReference type="AlphaFoldDB" id="D5WU95"/>
<dbReference type="Proteomes" id="UP000002368">
    <property type="component" value="Chromosome"/>
</dbReference>
<sequence length="312" mass="35748">MERRLPRIIDIHAHFPAAPKPGQAMERDIHPLVKKYNEKLRAEWRQRFGFDDPETSHPGNEVQADRWAAELDKYNISKIVFVTGGGNDTLASVVRRHPDKFIGFVHVRLEQEDAYDEIVRGIEELGLSGLKLFGPLMTKPFEAPEFTRIWTFLADRRLPVLIHFGILGGPGGIVHHPYISPLTLAKVAQTYTDIPFIIPHFGAGYWQELLHLCWSAPNIYVDGSGSNDWIRWMPYPLTLRDLFAKAYETIGPERIVFGSDSSWFPRGFAYRYLVDQVNVCREIGMTEDEMDRVFYRNAAQLLGLAGEEGHRE</sequence>
<dbReference type="Gene3D" id="3.20.20.140">
    <property type="entry name" value="Metal-dependent hydrolases"/>
    <property type="match status" value="1"/>
</dbReference>
<name>D5WU95_KYRT2</name>
<dbReference type="EMBL" id="CP002017">
    <property type="protein sequence ID" value="ADG07347.1"/>
    <property type="molecule type" value="Genomic_DNA"/>
</dbReference>
<dbReference type="GO" id="GO:0005737">
    <property type="term" value="C:cytoplasm"/>
    <property type="evidence" value="ECO:0007669"/>
    <property type="project" value="TreeGrafter"/>
</dbReference>
<dbReference type="InterPro" id="IPR032465">
    <property type="entry name" value="ACMSD"/>
</dbReference>
<keyword evidence="1" id="KW-0456">Lyase</keyword>
<dbReference type="STRING" id="562970.Btus_2697"/>
<evidence type="ECO:0000313" key="4">
    <source>
        <dbReference type="Proteomes" id="UP000002368"/>
    </source>
</evidence>
<protein>
    <submittedName>
        <fullName evidence="3">Amidohydrolase 2</fullName>
    </submittedName>
</protein>
<dbReference type="KEGG" id="bts:Btus_2697"/>
<dbReference type="SUPFAM" id="SSF51556">
    <property type="entry name" value="Metallo-dependent hydrolases"/>
    <property type="match status" value="1"/>
</dbReference>
<dbReference type="GO" id="GO:0019748">
    <property type="term" value="P:secondary metabolic process"/>
    <property type="evidence" value="ECO:0007669"/>
    <property type="project" value="TreeGrafter"/>
</dbReference>
<dbReference type="PANTHER" id="PTHR21240">
    <property type="entry name" value="2-AMINO-3-CARBOXYLMUCONATE-6-SEMIALDEHYDE DECARBOXYLASE"/>
    <property type="match status" value="1"/>
</dbReference>
<dbReference type="GO" id="GO:0016787">
    <property type="term" value="F:hydrolase activity"/>
    <property type="evidence" value="ECO:0007669"/>
    <property type="project" value="UniProtKB-KW"/>
</dbReference>
<dbReference type="Pfam" id="PF04909">
    <property type="entry name" value="Amidohydro_2"/>
    <property type="match status" value="1"/>
</dbReference>
<dbReference type="InterPro" id="IPR006680">
    <property type="entry name" value="Amidohydro-rel"/>
</dbReference>
<evidence type="ECO:0000259" key="2">
    <source>
        <dbReference type="Pfam" id="PF04909"/>
    </source>
</evidence>
<dbReference type="OrthoDB" id="5450317at2"/>
<evidence type="ECO:0000256" key="1">
    <source>
        <dbReference type="ARBA" id="ARBA00023239"/>
    </source>
</evidence>
<reference evidence="3 4" key="1">
    <citation type="journal article" date="2011" name="Stand. Genomic Sci.">
        <title>Complete genome sequence of the thermophilic, hydrogen-oxidizing Bacillus tusciae type strain (T2) and reclassification in the new genus, Kyrpidia gen. nov. as Kyrpidia tusciae comb. nov. and emendation of the family Alicyclobacillaceae da Costa and Rainey, 2010.</title>
        <authorList>
            <person name="Klenk H.P."/>
            <person name="Lapidus A."/>
            <person name="Chertkov O."/>
            <person name="Copeland A."/>
            <person name="Del Rio T.G."/>
            <person name="Nolan M."/>
            <person name="Lucas S."/>
            <person name="Chen F."/>
            <person name="Tice H."/>
            <person name="Cheng J.F."/>
            <person name="Han C."/>
            <person name="Bruce D."/>
            <person name="Goodwin L."/>
            <person name="Pitluck S."/>
            <person name="Pati A."/>
            <person name="Ivanova N."/>
            <person name="Mavromatis K."/>
            <person name="Daum C."/>
            <person name="Chen A."/>
            <person name="Palaniappan K."/>
            <person name="Chang Y.J."/>
            <person name="Land M."/>
            <person name="Hauser L."/>
            <person name="Jeffries C.D."/>
            <person name="Detter J.C."/>
            <person name="Rohde M."/>
            <person name="Abt B."/>
            <person name="Pukall R."/>
            <person name="Goker M."/>
            <person name="Bristow J."/>
            <person name="Markowitz V."/>
            <person name="Hugenholtz P."/>
            <person name="Eisen J.A."/>
        </authorList>
    </citation>
    <scope>NUCLEOTIDE SEQUENCE [LARGE SCALE GENOMIC DNA]</scope>
    <source>
        <strain evidence="3 4">DSM 2912</strain>
    </source>
</reference>
<proteinExistence type="predicted"/>
<feature type="domain" description="Amidohydrolase-related" evidence="2">
    <location>
        <begin position="9"/>
        <end position="304"/>
    </location>
</feature>
<accession>D5WU95</accession>
<dbReference type="RefSeq" id="WP_013076630.1">
    <property type="nucleotide sequence ID" value="NC_014098.1"/>
</dbReference>
<dbReference type="PANTHER" id="PTHR21240:SF28">
    <property type="entry name" value="ISO-OROTATE DECARBOXYLASE (EUROFUNG)"/>
    <property type="match status" value="1"/>
</dbReference>
<organism evidence="3 4">
    <name type="scientific">Kyrpidia tusciae (strain DSM 2912 / NBRC 15312 / T2)</name>
    <name type="common">Bacillus tusciae</name>
    <dbReference type="NCBI Taxonomy" id="562970"/>
    <lineage>
        <taxon>Bacteria</taxon>
        <taxon>Bacillati</taxon>
        <taxon>Bacillota</taxon>
        <taxon>Bacilli</taxon>
        <taxon>Bacillales</taxon>
        <taxon>Alicyclobacillaceae</taxon>
        <taxon>Kyrpidia</taxon>
    </lineage>
</organism>
<dbReference type="eggNOG" id="COG2159">
    <property type="taxonomic scope" value="Bacteria"/>
</dbReference>
<dbReference type="HOGENOM" id="CLU_044590_4_1_9"/>
<dbReference type="InterPro" id="IPR032466">
    <property type="entry name" value="Metal_Hydrolase"/>
</dbReference>
<gene>
    <name evidence="3" type="ordered locus">Btus_2697</name>
</gene>